<protein>
    <recommendedName>
        <fullName evidence="14">Transcriptional regulator ATRX</fullName>
    </recommendedName>
</protein>
<dbReference type="PANTHER" id="PTHR45797:SF3">
    <property type="entry name" value="TRANSCRIPTIONAL REGULATOR ATRX HOMOLOG"/>
    <property type="match status" value="1"/>
</dbReference>
<dbReference type="InterPro" id="IPR027417">
    <property type="entry name" value="P-loop_NTPase"/>
</dbReference>
<feature type="compositionally biased region" description="Acidic residues" evidence="9">
    <location>
        <begin position="368"/>
        <end position="379"/>
    </location>
</feature>
<dbReference type="SUPFAM" id="SSF52540">
    <property type="entry name" value="P-loop containing nucleoside triphosphate hydrolases"/>
    <property type="match status" value="2"/>
</dbReference>
<feature type="compositionally biased region" description="Basic and acidic residues" evidence="9">
    <location>
        <begin position="285"/>
        <end position="303"/>
    </location>
</feature>
<feature type="compositionally biased region" description="Basic and acidic residues" evidence="9">
    <location>
        <begin position="471"/>
        <end position="480"/>
    </location>
</feature>
<comment type="subcellular location">
    <subcellularLocation>
        <location evidence="1">Nucleus</location>
    </subcellularLocation>
</comment>
<dbReference type="Pfam" id="PF00176">
    <property type="entry name" value="SNF2-rel_dom"/>
    <property type="match status" value="1"/>
</dbReference>
<dbReference type="InterPro" id="IPR044574">
    <property type="entry name" value="ARIP4-like"/>
</dbReference>
<dbReference type="CDD" id="cd18793">
    <property type="entry name" value="SF2_C_SNF"/>
    <property type="match status" value="1"/>
</dbReference>
<evidence type="ECO:0000256" key="6">
    <source>
        <dbReference type="ARBA" id="ARBA00022840"/>
    </source>
</evidence>
<keyword evidence="6" id="KW-0067">ATP-binding</keyword>
<feature type="region of interest" description="Disordered" evidence="9">
    <location>
        <begin position="736"/>
        <end position="761"/>
    </location>
</feature>
<feature type="compositionally biased region" description="Basic and acidic residues" evidence="9">
    <location>
        <begin position="313"/>
        <end position="326"/>
    </location>
</feature>
<name>A0ABD2K2E7_HETSC</name>
<evidence type="ECO:0000259" key="11">
    <source>
        <dbReference type="PROSITE" id="PS51194"/>
    </source>
</evidence>
<evidence type="ECO:0000256" key="2">
    <source>
        <dbReference type="ARBA" id="ARBA00007025"/>
    </source>
</evidence>
<feature type="region of interest" description="Disordered" evidence="9">
    <location>
        <begin position="129"/>
        <end position="150"/>
    </location>
</feature>
<comment type="similarity">
    <text evidence="2">Belongs to the SNF2/RAD54 helicase family.</text>
</comment>
<feature type="compositionally biased region" description="Basic and acidic residues" evidence="9">
    <location>
        <begin position="217"/>
        <end position="229"/>
    </location>
</feature>
<evidence type="ECO:0008006" key="14">
    <source>
        <dbReference type="Google" id="ProtNLM"/>
    </source>
</evidence>
<feature type="compositionally biased region" description="Basic and acidic residues" evidence="9">
    <location>
        <begin position="380"/>
        <end position="396"/>
    </location>
</feature>
<dbReference type="InterPro" id="IPR014001">
    <property type="entry name" value="Helicase_ATP-bd"/>
</dbReference>
<evidence type="ECO:0000259" key="10">
    <source>
        <dbReference type="PROSITE" id="PS51192"/>
    </source>
</evidence>
<evidence type="ECO:0000256" key="3">
    <source>
        <dbReference type="ARBA" id="ARBA00022741"/>
    </source>
</evidence>
<dbReference type="InterPro" id="IPR001650">
    <property type="entry name" value="Helicase_C-like"/>
</dbReference>
<accession>A0ABD2K2E7</accession>
<proteinExistence type="inferred from homology"/>
<dbReference type="PANTHER" id="PTHR45797">
    <property type="entry name" value="RAD54-LIKE"/>
    <property type="match status" value="1"/>
</dbReference>
<feature type="compositionally biased region" description="Basic residues" evidence="9">
    <location>
        <begin position="740"/>
        <end position="755"/>
    </location>
</feature>
<organism evidence="12 13">
    <name type="scientific">Heterodera schachtii</name>
    <name type="common">Sugarbeet cyst nematode worm</name>
    <name type="synonym">Tylenchus schachtii</name>
    <dbReference type="NCBI Taxonomy" id="97005"/>
    <lineage>
        <taxon>Eukaryota</taxon>
        <taxon>Metazoa</taxon>
        <taxon>Ecdysozoa</taxon>
        <taxon>Nematoda</taxon>
        <taxon>Chromadorea</taxon>
        <taxon>Rhabditida</taxon>
        <taxon>Tylenchina</taxon>
        <taxon>Tylenchomorpha</taxon>
        <taxon>Tylenchoidea</taxon>
        <taxon>Heteroderidae</taxon>
        <taxon>Heteroderinae</taxon>
        <taxon>Heterodera</taxon>
    </lineage>
</organism>
<dbReference type="PROSITE" id="PS51194">
    <property type="entry name" value="HELICASE_CTER"/>
    <property type="match status" value="1"/>
</dbReference>
<dbReference type="InterPro" id="IPR038718">
    <property type="entry name" value="SNF2-like_sf"/>
</dbReference>
<dbReference type="EMBL" id="JBICCN010000056">
    <property type="protein sequence ID" value="KAL3097052.1"/>
    <property type="molecule type" value="Genomic_DNA"/>
</dbReference>
<dbReference type="GO" id="GO:0005524">
    <property type="term" value="F:ATP binding"/>
    <property type="evidence" value="ECO:0007669"/>
    <property type="project" value="UniProtKB-KW"/>
</dbReference>
<dbReference type="GO" id="GO:0016787">
    <property type="term" value="F:hydrolase activity"/>
    <property type="evidence" value="ECO:0007669"/>
    <property type="project" value="UniProtKB-KW"/>
</dbReference>
<evidence type="ECO:0000256" key="9">
    <source>
        <dbReference type="SAM" id="MobiDB-lite"/>
    </source>
</evidence>
<evidence type="ECO:0000313" key="12">
    <source>
        <dbReference type="EMBL" id="KAL3097052.1"/>
    </source>
</evidence>
<feature type="domain" description="Helicase ATP-binding" evidence="10">
    <location>
        <begin position="617"/>
        <end position="832"/>
    </location>
</feature>
<dbReference type="GO" id="GO:0004386">
    <property type="term" value="F:helicase activity"/>
    <property type="evidence" value="ECO:0007669"/>
    <property type="project" value="UniProtKB-KW"/>
</dbReference>
<dbReference type="SMART" id="SM00490">
    <property type="entry name" value="HELICc"/>
    <property type="match status" value="1"/>
</dbReference>
<keyword evidence="13" id="KW-1185">Reference proteome</keyword>
<feature type="region of interest" description="Disordered" evidence="9">
    <location>
        <begin position="207"/>
        <end position="537"/>
    </location>
</feature>
<feature type="compositionally biased region" description="Basic and acidic residues" evidence="9">
    <location>
        <begin position="512"/>
        <end position="537"/>
    </location>
</feature>
<feature type="compositionally biased region" description="Basic residues" evidence="9">
    <location>
        <begin position="260"/>
        <end position="280"/>
    </location>
</feature>
<evidence type="ECO:0000256" key="5">
    <source>
        <dbReference type="ARBA" id="ARBA00022806"/>
    </source>
</evidence>
<reference evidence="12 13" key="1">
    <citation type="submission" date="2024-10" db="EMBL/GenBank/DDBJ databases">
        <authorList>
            <person name="Kim D."/>
        </authorList>
    </citation>
    <scope>NUCLEOTIDE SEQUENCE [LARGE SCALE GENOMIC DNA]</scope>
    <source>
        <strain evidence="12">Taebaek</strain>
    </source>
</reference>
<dbReference type="SMART" id="SM00487">
    <property type="entry name" value="DEXDc"/>
    <property type="match status" value="1"/>
</dbReference>
<evidence type="ECO:0000256" key="7">
    <source>
        <dbReference type="ARBA" id="ARBA00023125"/>
    </source>
</evidence>
<dbReference type="InterPro" id="IPR049730">
    <property type="entry name" value="SNF2/RAD54-like_C"/>
</dbReference>
<dbReference type="Gene3D" id="3.40.50.300">
    <property type="entry name" value="P-loop containing nucleotide triphosphate hydrolases"/>
    <property type="match status" value="1"/>
</dbReference>
<dbReference type="Gene3D" id="3.40.50.10810">
    <property type="entry name" value="Tandem AAA-ATPase domain"/>
    <property type="match status" value="1"/>
</dbReference>
<feature type="compositionally biased region" description="Acidic residues" evidence="9">
    <location>
        <begin position="960"/>
        <end position="992"/>
    </location>
</feature>
<keyword evidence="3" id="KW-0547">Nucleotide-binding</keyword>
<dbReference type="GO" id="GO:0005634">
    <property type="term" value="C:nucleus"/>
    <property type="evidence" value="ECO:0007669"/>
    <property type="project" value="UniProtKB-SubCell"/>
</dbReference>
<dbReference type="GO" id="GO:0003677">
    <property type="term" value="F:DNA binding"/>
    <property type="evidence" value="ECO:0007669"/>
    <property type="project" value="UniProtKB-KW"/>
</dbReference>
<dbReference type="Proteomes" id="UP001620645">
    <property type="component" value="Unassembled WGS sequence"/>
</dbReference>
<comment type="caution">
    <text evidence="12">The sequence shown here is derived from an EMBL/GenBank/DDBJ whole genome shotgun (WGS) entry which is preliminary data.</text>
</comment>
<feature type="domain" description="Helicase C-terminal" evidence="11">
    <location>
        <begin position="1054"/>
        <end position="1240"/>
    </location>
</feature>
<keyword evidence="5" id="KW-0347">Helicase</keyword>
<evidence type="ECO:0000256" key="4">
    <source>
        <dbReference type="ARBA" id="ARBA00022801"/>
    </source>
</evidence>
<dbReference type="InterPro" id="IPR000330">
    <property type="entry name" value="SNF2_N"/>
</dbReference>
<evidence type="ECO:0000256" key="1">
    <source>
        <dbReference type="ARBA" id="ARBA00004123"/>
    </source>
</evidence>
<feature type="compositionally biased region" description="Polar residues" evidence="9">
    <location>
        <begin position="129"/>
        <end position="139"/>
    </location>
</feature>
<evidence type="ECO:0000256" key="8">
    <source>
        <dbReference type="ARBA" id="ARBA00023242"/>
    </source>
</evidence>
<sequence>MDKLVVERAIDTNEKLLIRNIVTGKSVQLCGCCSKLAMTALMKGTESVPLSLAVDLRQEKAFDVGVGFSKSPDHSEEFLPVEIDVPNVENIEISSKTILCEQHTGGVGTDAVNADNEHFHFGQNREETITLNDGHGQQKQSDEVIDSGYRDEEAKRQFGITSRIEIPVSLQKFNKLIDKLSEQQEKPPYDDSIDQLERQLRLGKRLLSQFNRKKMPKLADEHGEEHKEVEEDEQQQNSSEENNDDELDNDQPQTPTANAKKQRGTKRRHMPSRVAKKRLSSKTNANREKKQDGGEWLSKESASRRVSSADQIEESHKTTDHLRDSENDSESTGDSEDIPPPPKMTRAQHQKNLEIKKLFRQANRAMIEDDDEEEDEENGQSDRKSIKSESDGEKKATGRQIKRRESLNSSSSEIVLDSEEDGIKTSEGYEVLTLDDRPFANRRSATNKKKPKKAKKTPAKKPRPTRKNKHLASDEDRNGESDMENDSANLDEVVPSSDEEVPKTSSSKKVIAKKDLATETKEAERAEKERRKRLEERQKQFNGIELVTSQGSDSTTTTLVYKGEGSQPALKAIILDPDSGNDSPDPVRVHPSLVRVLKKHQAEGIKFLYNCTIESLSRLNEPGGGAILGHCMGLGKTLQIIAFLHTILSHTRISENIHKVLVFAPKNVLLNWINEFDKWLFDNDPELDGVLTYSEIDSLTDNSDRLLAIKRWAKAKKPSVLVIGYDMFRRLTGSDEDRHVPKRGGKVRPQKPKNKSKTEKELDRLKPQFRALLFEAPHMIICDEGHKLKNYEAAISKTINRIVARRRVCLTGTPLQNNLSEYYCMVNFVKPNLLGNIKEFKNRFEHIINRGRTADASREDVVFMKRRCHVLHDRLRGILDRRDYTVLKESLPPKQEYVLMIRLTQPQIELYRHFLSFAERNNTLNSHYILQNHVILYRIWTHPYLIIEHEREEERKQLMADDDDFVVPDGEDNGEEEDEEEEENEEDDEVTELDASGMPSTSSAKLTPIRRSRRQNGESADERAETPIELKEWAKNNVTEDDRNRFELGNKLILLMEIIKKCEAIGDKLLVFSQFLNSIALIRRMLAFYTDNGKWFVDGHDALMRQGERWSWKMRHDYDVIEGSVSSKDRDRIQREFNDPLNLRKRLLLISTRAGSLGINLVGANRVIIFDCCWNPSHDTQSLFRVYRFGQEKPVYIYRFVAQGTMEERIYNRQVTKESTARRVTEAAQIQRHYKVEDLELMYRFEPELLVDDADAHGPHLDPPKDRLLGDIILSGTNAITSYHTHDLLLTSIEEEQLTSEEREEAWKEYESERLPRQLLPLPMPSTLTMDGTAAVPGTSQQLPFGTPTDIAHFSNALQLRQLQLLQLQKQQQAAQVAKNLSFLVQQQQTVRSGEIGYFTQVMGQLTVAYNNDPIYKLCFQVPGMQAKTAYRIFQIKQFLSYFINLIPAEDLGEMNSANAFANYFNGILQNAIKEKQSQESVEEKAMITLATTIEIARPHQRCQAGILFIQQTFPELGIGSPAPSTLTWSTTESTGAACSILVEPAIDFDSVFSSSMGGRNRSGATFSNSDVEHALTGNVCPRSYKQRTGSNSSSFYGL</sequence>
<feature type="region of interest" description="Disordered" evidence="9">
    <location>
        <begin position="958"/>
        <end position="1026"/>
    </location>
</feature>
<feature type="compositionally biased region" description="Basic residues" evidence="9">
    <location>
        <begin position="445"/>
        <end position="470"/>
    </location>
</feature>
<keyword evidence="7" id="KW-0238">DNA-binding</keyword>
<dbReference type="PROSITE" id="PS51192">
    <property type="entry name" value="HELICASE_ATP_BIND_1"/>
    <property type="match status" value="1"/>
</dbReference>
<feature type="compositionally biased region" description="Acidic residues" evidence="9">
    <location>
        <begin position="327"/>
        <end position="337"/>
    </location>
</feature>
<dbReference type="Pfam" id="PF00271">
    <property type="entry name" value="Helicase_C"/>
    <property type="match status" value="1"/>
</dbReference>
<keyword evidence="4" id="KW-0378">Hydrolase</keyword>
<gene>
    <name evidence="12" type="ORF">niasHS_002768</name>
</gene>
<keyword evidence="8" id="KW-0539">Nucleus</keyword>
<evidence type="ECO:0000313" key="13">
    <source>
        <dbReference type="Proteomes" id="UP001620645"/>
    </source>
</evidence>